<dbReference type="eggNOG" id="KOG1426">
    <property type="taxonomic scope" value="Eukaryota"/>
</dbReference>
<accession>A0A0D3HXE4</accession>
<dbReference type="SUPFAM" id="SSF50985">
    <property type="entry name" value="RCC1/BLIP-II"/>
    <property type="match status" value="1"/>
</dbReference>
<feature type="repeat" description="RCC1" evidence="2">
    <location>
        <begin position="35"/>
        <end position="86"/>
    </location>
</feature>
<dbReference type="STRING" id="2903.R1D4N4"/>
<dbReference type="InterPro" id="IPR051625">
    <property type="entry name" value="Signaling_Regulatory_Domain"/>
</dbReference>
<dbReference type="PROSITE" id="PS00626">
    <property type="entry name" value="RCC1_2"/>
    <property type="match status" value="1"/>
</dbReference>
<dbReference type="OMA" id="NISHAAC"/>
<dbReference type="KEGG" id="ehx:EMIHUDRAFT_372701"/>
<dbReference type="EnsemblProtists" id="EOD03679">
    <property type="protein sequence ID" value="EOD03679"/>
    <property type="gene ID" value="EMIHUDRAFT_372701"/>
</dbReference>
<organism evidence="3 4">
    <name type="scientific">Emiliania huxleyi (strain CCMP1516)</name>
    <dbReference type="NCBI Taxonomy" id="280463"/>
    <lineage>
        <taxon>Eukaryota</taxon>
        <taxon>Haptista</taxon>
        <taxon>Haptophyta</taxon>
        <taxon>Prymnesiophyceae</taxon>
        <taxon>Isochrysidales</taxon>
        <taxon>Noelaerhabdaceae</taxon>
        <taxon>Emiliania</taxon>
    </lineage>
</organism>
<dbReference type="Pfam" id="PF00415">
    <property type="entry name" value="RCC1"/>
    <property type="match status" value="3"/>
</dbReference>
<name>A0A0D3HXE4_EMIH1</name>
<evidence type="ECO:0000256" key="2">
    <source>
        <dbReference type="PROSITE-ProRule" id="PRU00235"/>
    </source>
</evidence>
<dbReference type="PRINTS" id="PR00633">
    <property type="entry name" value="RCCNDNSATION"/>
</dbReference>
<dbReference type="RefSeq" id="XP_005756108.1">
    <property type="nucleotide sequence ID" value="XM_005756051.1"/>
</dbReference>
<dbReference type="GeneID" id="17249829"/>
<evidence type="ECO:0000313" key="4">
    <source>
        <dbReference type="Proteomes" id="UP000013827"/>
    </source>
</evidence>
<dbReference type="Gene3D" id="2.130.10.30">
    <property type="entry name" value="Regulator of chromosome condensation 1/beta-lactamase-inhibitor protein II"/>
    <property type="match status" value="1"/>
</dbReference>
<dbReference type="InterPro" id="IPR009091">
    <property type="entry name" value="RCC1/BLIP-II"/>
</dbReference>
<keyword evidence="1" id="KW-0677">Repeat</keyword>
<evidence type="ECO:0000313" key="3">
    <source>
        <dbReference type="EnsemblProtists" id="EOD03679"/>
    </source>
</evidence>
<protein>
    <submittedName>
        <fullName evidence="3">Uncharacterized protein</fullName>
    </submittedName>
</protein>
<keyword evidence="4" id="KW-1185">Reference proteome</keyword>
<dbReference type="Proteomes" id="UP000013827">
    <property type="component" value="Unassembled WGS sequence"/>
</dbReference>
<dbReference type="PROSITE" id="PS50012">
    <property type="entry name" value="RCC1_3"/>
    <property type="match status" value="2"/>
</dbReference>
<dbReference type="PANTHER" id="PTHR22872">
    <property type="entry name" value="BTK-BINDING PROTEIN-RELATED"/>
    <property type="match status" value="1"/>
</dbReference>
<proteinExistence type="predicted"/>
<sequence length="125" mass="13312">MQGQPLPKKVETFAGRRVVAVSAGAWHSLGITADGAVWSWGDGEDGQLGHGDEQQQLLPKKVEAFAGQRVVAVSAAEYNSFAIAADGGVHAWGLGERGCLGHGEDLSYQLLPKKIERFEERGLGQ</sequence>
<reference evidence="3" key="2">
    <citation type="submission" date="2024-10" db="UniProtKB">
        <authorList>
            <consortium name="EnsemblProtists"/>
        </authorList>
    </citation>
    <scope>IDENTIFICATION</scope>
</reference>
<feature type="repeat" description="RCC1" evidence="2">
    <location>
        <begin position="87"/>
        <end position="125"/>
    </location>
</feature>
<evidence type="ECO:0000256" key="1">
    <source>
        <dbReference type="ARBA" id="ARBA00022737"/>
    </source>
</evidence>
<dbReference type="PaxDb" id="2903-EOD03679"/>
<dbReference type="InterPro" id="IPR000408">
    <property type="entry name" value="Reg_chr_condens"/>
</dbReference>
<reference evidence="4" key="1">
    <citation type="journal article" date="2013" name="Nature">
        <title>Pan genome of the phytoplankton Emiliania underpins its global distribution.</title>
        <authorList>
            <person name="Read B.A."/>
            <person name="Kegel J."/>
            <person name="Klute M.J."/>
            <person name="Kuo A."/>
            <person name="Lefebvre S.C."/>
            <person name="Maumus F."/>
            <person name="Mayer C."/>
            <person name="Miller J."/>
            <person name="Monier A."/>
            <person name="Salamov A."/>
            <person name="Young J."/>
            <person name="Aguilar M."/>
            <person name="Claverie J.M."/>
            <person name="Frickenhaus S."/>
            <person name="Gonzalez K."/>
            <person name="Herman E.K."/>
            <person name="Lin Y.C."/>
            <person name="Napier J."/>
            <person name="Ogata H."/>
            <person name="Sarno A.F."/>
            <person name="Shmutz J."/>
            <person name="Schroeder D."/>
            <person name="de Vargas C."/>
            <person name="Verret F."/>
            <person name="von Dassow P."/>
            <person name="Valentin K."/>
            <person name="Van de Peer Y."/>
            <person name="Wheeler G."/>
            <person name="Dacks J.B."/>
            <person name="Delwiche C.F."/>
            <person name="Dyhrman S.T."/>
            <person name="Glockner G."/>
            <person name="John U."/>
            <person name="Richards T."/>
            <person name="Worden A.Z."/>
            <person name="Zhang X."/>
            <person name="Grigoriev I.V."/>
            <person name="Allen A.E."/>
            <person name="Bidle K."/>
            <person name="Borodovsky M."/>
            <person name="Bowler C."/>
            <person name="Brownlee C."/>
            <person name="Cock J.M."/>
            <person name="Elias M."/>
            <person name="Gladyshev V.N."/>
            <person name="Groth M."/>
            <person name="Guda C."/>
            <person name="Hadaegh A."/>
            <person name="Iglesias-Rodriguez M.D."/>
            <person name="Jenkins J."/>
            <person name="Jones B.M."/>
            <person name="Lawson T."/>
            <person name="Leese F."/>
            <person name="Lindquist E."/>
            <person name="Lobanov A."/>
            <person name="Lomsadze A."/>
            <person name="Malik S.B."/>
            <person name="Marsh M.E."/>
            <person name="Mackinder L."/>
            <person name="Mock T."/>
            <person name="Mueller-Roeber B."/>
            <person name="Pagarete A."/>
            <person name="Parker M."/>
            <person name="Probert I."/>
            <person name="Quesneville H."/>
            <person name="Raines C."/>
            <person name="Rensing S.A."/>
            <person name="Riano-Pachon D.M."/>
            <person name="Richier S."/>
            <person name="Rokitta S."/>
            <person name="Shiraiwa Y."/>
            <person name="Soanes D.M."/>
            <person name="van der Giezen M."/>
            <person name="Wahlund T.M."/>
            <person name="Williams B."/>
            <person name="Wilson W."/>
            <person name="Wolfe G."/>
            <person name="Wurch L.L."/>
        </authorList>
    </citation>
    <scope>NUCLEOTIDE SEQUENCE</scope>
</reference>
<dbReference type="HOGENOM" id="CLU_156993_0_0_1"/>
<dbReference type="AlphaFoldDB" id="A0A0D3HXE4"/>